<evidence type="ECO:0000259" key="9">
    <source>
        <dbReference type="PROSITE" id="PS50975"/>
    </source>
</evidence>
<dbReference type="PROSITE" id="PS00867">
    <property type="entry name" value="CPSASE_2"/>
    <property type="match status" value="1"/>
</dbReference>
<evidence type="ECO:0000256" key="5">
    <source>
        <dbReference type="ARBA" id="ARBA00022840"/>
    </source>
</evidence>
<comment type="cofactor">
    <cofactor evidence="1">
        <name>biotin</name>
        <dbReference type="ChEBI" id="CHEBI:57586"/>
    </cofactor>
</comment>
<dbReference type="Pfam" id="PF21139">
    <property type="entry name" value="BT_MCC_alpha"/>
    <property type="match status" value="1"/>
</dbReference>
<reference evidence="11 12" key="1">
    <citation type="submission" date="2022-03" db="EMBL/GenBank/DDBJ databases">
        <title>Sinomonas sp. isolated from a soil.</title>
        <authorList>
            <person name="Han J."/>
            <person name="Kim D.-U."/>
        </authorList>
    </citation>
    <scope>NUCLEOTIDE SEQUENCE [LARGE SCALE GENOMIC DNA]</scope>
    <source>
        <strain evidence="11 12">5-5</strain>
    </source>
</reference>
<dbReference type="CDD" id="cd06850">
    <property type="entry name" value="biotinyl_domain"/>
    <property type="match status" value="1"/>
</dbReference>
<accession>A0ABS9U2T3</accession>
<dbReference type="RefSeq" id="WP_241054515.1">
    <property type="nucleotide sequence ID" value="NZ_JAKZBV010000001.1"/>
</dbReference>
<proteinExistence type="predicted"/>
<organism evidence="11 12">
    <name type="scientific">Sinomonas terrae</name>
    <dbReference type="NCBI Taxonomy" id="2908838"/>
    <lineage>
        <taxon>Bacteria</taxon>
        <taxon>Bacillati</taxon>
        <taxon>Actinomycetota</taxon>
        <taxon>Actinomycetes</taxon>
        <taxon>Micrococcales</taxon>
        <taxon>Micrococcaceae</taxon>
        <taxon>Sinomonas</taxon>
    </lineage>
</organism>
<feature type="domain" description="Lipoyl-binding" evidence="8">
    <location>
        <begin position="612"/>
        <end position="687"/>
    </location>
</feature>
<evidence type="ECO:0000259" key="8">
    <source>
        <dbReference type="PROSITE" id="PS50968"/>
    </source>
</evidence>
<dbReference type="Pfam" id="PF02785">
    <property type="entry name" value="Biotin_carb_C"/>
    <property type="match status" value="1"/>
</dbReference>
<dbReference type="SUPFAM" id="SSF56059">
    <property type="entry name" value="Glutathione synthetase ATP-binding domain-like"/>
    <property type="match status" value="1"/>
</dbReference>
<dbReference type="PROSITE" id="PS00188">
    <property type="entry name" value="BIOTIN"/>
    <property type="match status" value="1"/>
</dbReference>
<feature type="domain" description="Biotin carboxylation" evidence="10">
    <location>
        <begin position="7"/>
        <end position="460"/>
    </location>
</feature>
<dbReference type="InterPro" id="IPR005482">
    <property type="entry name" value="Biotin_COase_C"/>
</dbReference>
<feature type="domain" description="ATP-grasp" evidence="9">
    <location>
        <begin position="126"/>
        <end position="325"/>
    </location>
</feature>
<name>A0ABS9U2T3_9MICC</name>
<dbReference type="InterPro" id="IPR011053">
    <property type="entry name" value="Single_hybrid_motif"/>
</dbReference>
<dbReference type="SMART" id="SM00878">
    <property type="entry name" value="Biotin_carb_C"/>
    <property type="match status" value="1"/>
</dbReference>
<evidence type="ECO:0000256" key="4">
    <source>
        <dbReference type="ARBA" id="ARBA00022741"/>
    </source>
</evidence>
<keyword evidence="12" id="KW-1185">Reference proteome</keyword>
<dbReference type="InterPro" id="IPR048429">
    <property type="entry name" value="MCC_alpha_BT"/>
</dbReference>
<dbReference type="SUPFAM" id="SSF52440">
    <property type="entry name" value="PreATP-grasp domain"/>
    <property type="match status" value="1"/>
</dbReference>
<dbReference type="Pfam" id="PF00364">
    <property type="entry name" value="Biotin_lipoyl"/>
    <property type="match status" value="1"/>
</dbReference>
<dbReference type="InterPro" id="IPR005481">
    <property type="entry name" value="BC-like_N"/>
</dbReference>
<dbReference type="Proteomes" id="UP001202922">
    <property type="component" value="Unassembled WGS sequence"/>
</dbReference>
<dbReference type="Gene3D" id="3.30.470.20">
    <property type="entry name" value="ATP-grasp fold, B domain"/>
    <property type="match status" value="1"/>
</dbReference>
<evidence type="ECO:0000256" key="1">
    <source>
        <dbReference type="ARBA" id="ARBA00001953"/>
    </source>
</evidence>
<evidence type="ECO:0000256" key="2">
    <source>
        <dbReference type="ARBA" id="ARBA00013263"/>
    </source>
</evidence>
<dbReference type="SUPFAM" id="SSF51246">
    <property type="entry name" value="Rudiment single hybrid motif"/>
    <property type="match status" value="1"/>
</dbReference>
<keyword evidence="5 7" id="KW-0067">ATP-binding</keyword>
<dbReference type="Pfam" id="PF02786">
    <property type="entry name" value="CPSase_L_D2"/>
    <property type="match status" value="1"/>
</dbReference>
<evidence type="ECO:0000256" key="7">
    <source>
        <dbReference type="PROSITE-ProRule" id="PRU00409"/>
    </source>
</evidence>
<evidence type="ECO:0000313" key="12">
    <source>
        <dbReference type="Proteomes" id="UP001202922"/>
    </source>
</evidence>
<dbReference type="InterPro" id="IPR050856">
    <property type="entry name" value="Biotin_carboxylase_complex"/>
</dbReference>
<dbReference type="PROSITE" id="PS50975">
    <property type="entry name" value="ATP_GRASP"/>
    <property type="match status" value="1"/>
</dbReference>
<dbReference type="InterPro" id="IPR000089">
    <property type="entry name" value="Biotin_lipoyl"/>
</dbReference>
<dbReference type="PROSITE" id="PS50979">
    <property type="entry name" value="BC"/>
    <property type="match status" value="1"/>
</dbReference>
<comment type="caution">
    <text evidence="11">The sequence shown here is derived from an EMBL/GenBank/DDBJ whole genome shotgun (WGS) entry which is preliminary data.</text>
</comment>
<gene>
    <name evidence="11" type="ORF">L0M17_13415</name>
</gene>
<dbReference type="EC" id="6.3.4.14" evidence="2"/>
<dbReference type="InterPro" id="IPR001882">
    <property type="entry name" value="Biotin_BS"/>
</dbReference>
<evidence type="ECO:0000313" key="11">
    <source>
        <dbReference type="EMBL" id="MCH6470963.1"/>
    </source>
</evidence>
<dbReference type="InterPro" id="IPR011761">
    <property type="entry name" value="ATP-grasp"/>
</dbReference>
<dbReference type="InterPro" id="IPR011054">
    <property type="entry name" value="Rudment_hybrid_motif"/>
</dbReference>
<dbReference type="PROSITE" id="PS50968">
    <property type="entry name" value="BIOTINYL_LIPOYL"/>
    <property type="match status" value="1"/>
</dbReference>
<dbReference type="InterPro" id="IPR016185">
    <property type="entry name" value="PreATP-grasp_dom_sf"/>
</dbReference>
<dbReference type="SUPFAM" id="SSF51230">
    <property type="entry name" value="Single hybrid motif"/>
    <property type="match status" value="1"/>
</dbReference>
<evidence type="ECO:0000259" key="10">
    <source>
        <dbReference type="PROSITE" id="PS50979"/>
    </source>
</evidence>
<keyword evidence="6" id="KW-0092">Biotin</keyword>
<evidence type="ECO:0000256" key="6">
    <source>
        <dbReference type="ARBA" id="ARBA00023267"/>
    </source>
</evidence>
<dbReference type="InterPro" id="IPR011764">
    <property type="entry name" value="Biotin_carboxylation_dom"/>
</dbReference>
<dbReference type="PANTHER" id="PTHR18866:SF33">
    <property type="entry name" value="METHYLCROTONOYL-COA CARBOXYLASE SUBUNIT ALPHA, MITOCHONDRIAL-RELATED"/>
    <property type="match status" value="1"/>
</dbReference>
<dbReference type="Gene3D" id="2.40.50.100">
    <property type="match status" value="1"/>
</dbReference>
<sequence>MAQLSIPFRKVLVANRGEIACRIIRTLRRLGVASVAVYSDADGGARHVREADESIRIGPAPALESYLNIAAIVEACRSTGADAVHPGYGFLSENEAFARALGEAGIAFVGPGVEALAVMGDKIRAKNHVAGFGVPTVPGIARPGLTDAELIAAADGVGYPLLIKPSAGGGGKGMHVVASVDELPRALVTARRVAAAAFGDDTLFLEKLISAPRHIEVQVLADQHGTTIHLGERECSLQRRHQKVIEEAPSPLLDEETRARIGQAACDAARSVGYTGAGTVEFLVSDEAPDEFFFMEMNTRLQVEHPVTEMVTGVDIVEQQLRVAAGEPLALAQEDVRLDGHAIEARIYSEALVETGSGRREFLPSTGTAEFLREPAGSGIRVDSSLLEGLAIGADYDPMLAKAIAWGRDRSEALARLDAALADYTVLGVTTNIEYLRLLLADPDVQAGKLDTTLIERRLEHLEFRAPGEAEMVAAGLLAEHTGERELGAGAWRRDGWRLGAPAGRRVTLGTSDGGVVTVRISGPHDGGPHAGAPHGSSWSVAVDSGSARKASLAVVGHSAQLELDGELHTYSWAVGRANEGQTIYLGDGGWSVSFPVLGRAQRLERLLAAIHRNEGEASPEVRSPMPGTVVSVAVAPGESVESGQPLVSVEAMKMEHQLVAGVAGTVQLHVGLGALVKADQIVATVAPAPTPAPEPSTQA</sequence>
<dbReference type="InterPro" id="IPR005479">
    <property type="entry name" value="CPAse_ATP-bd"/>
</dbReference>
<dbReference type="PANTHER" id="PTHR18866">
    <property type="entry name" value="CARBOXYLASE:PYRUVATE/ACETYL-COA/PROPIONYL-COA CARBOXYLASE"/>
    <property type="match status" value="1"/>
</dbReference>
<dbReference type="EMBL" id="JAKZBV010000001">
    <property type="protein sequence ID" value="MCH6470963.1"/>
    <property type="molecule type" value="Genomic_DNA"/>
</dbReference>
<keyword evidence="3" id="KW-0436">Ligase</keyword>
<protein>
    <recommendedName>
        <fullName evidence="2">biotin carboxylase</fullName>
        <ecNumber evidence="2">6.3.4.14</ecNumber>
    </recommendedName>
</protein>
<dbReference type="Pfam" id="PF00289">
    <property type="entry name" value="Biotin_carb_N"/>
    <property type="match status" value="1"/>
</dbReference>
<evidence type="ECO:0000256" key="3">
    <source>
        <dbReference type="ARBA" id="ARBA00022598"/>
    </source>
</evidence>
<keyword evidence="4 7" id="KW-0547">Nucleotide-binding</keyword>
<dbReference type="PROSITE" id="PS00866">
    <property type="entry name" value="CPSASE_1"/>
    <property type="match status" value="1"/>
</dbReference>